<dbReference type="InterPro" id="IPR050765">
    <property type="entry name" value="Riboflavin_Biosynth_HTPR"/>
</dbReference>
<dbReference type="Proteomes" id="UP000254337">
    <property type="component" value="Chromosome"/>
</dbReference>
<evidence type="ECO:0000313" key="5">
    <source>
        <dbReference type="EMBL" id="AXL20190.1"/>
    </source>
</evidence>
<dbReference type="InterPro" id="IPR002734">
    <property type="entry name" value="RibDG_C"/>
</dbReference>
<organism evidence="5 6">
    <name type="scientific">Megasphaera stantonii</name>
    <dbReference type="NCBI Taxonomy" id="2144175"/>
    <lineage>
        <taxon>Bacteria</taxon>
        <taxon>Bacillati</taxon>
        <taxon>Bacillota</taxon>
        <taxon>Negativicutes</taxon>
        <taxon>Veillonellales</taxon>
        <taxon>Veillonellaceae</taxon>
        <taxon>Megasphaera</taxon>
    </lineage>
</organism>
<keyword evidence="6" id="KW-1185">Reference proteome</keyword>
<keyword evidence="2" id="KW-0521">NADP</keyword>
<dbReference type="GO" id="GO:0008703">
    <property type="term" value="F:5-amino-6-(5-phosphoribosylamino)uracil reductase activity"/>
    <property type="evidence" value="ECO:0007669"/>
    <property type="project" value="InterPro"/>
</dbReference>
<comment type="pathway">
    <text evidence="1">Cofactor biosynthesis; riboflavin biosynthesis.</text>
</comment>
<dbReference type="GO" id="GO:0009231">
    <property type="term" value="P:riboflavin biosynthetic process"/>
    <property type="evidence" value="ECO:0007669"/>
    <property type="project" value="InterPro"/>
</dbReference>
<proteinExistence type="predicted"/>
<evidence type="ECO:0000259" key="4">
    <source>
        <dbReference type="Pfam" id="PF01872"/>
    </source>
</evidence>
<dbReference type="PANTHER" id="PTHR38011:SF7">
    <property type="entry name" value="2,5-DIAMINO-6-RIBOSYLAMINO-4(3H)-PYRIMIDINONE 5'-PHOSPHATE REDUCTASE"/>
    <property type="match status" value="1"/>
</dbReference>
<dbReference type="EMBL" id="CP029462">
    <property type="protein sequence ID" value="AXL20190.1"/>
    <property type="molecule type" value="Genomic_DNA"/>
</dbReference>
<feature type="domain" description="Bacterial bifunctional deaminase-reductase C-terminal" evidence="4">
    <location>
        <begin position="4"/>
        <end position="216"/>
    </location>
</feature>
<dbReference type="Gene3D" id="3.40.430.10">
    <property type="entry name" value="Dihydrofolate Reductase, subunit A"/>
    <property type="match status" value="1"/>
</dbReference>
<dbReference type="Pfam" id="PF01872">
    <property type="entry name" value="RibD_C"/>
    <property type="match status" value="1"/>
</dbReference>
<name>A0A346AWE7_9FIRM</name>
<evidence type="ECO:0000256" key="3">
    <source>
        <dbReference type="ARBA" id="ARBA00023002"/>
    </source>
</evidence>
<dbReference type="InterPro" id="IPR024072">
    <property type="entry name" value="DHFR-like_dom_sf"/>
</dbReference>
<sequence>MKRPFVVCHMLTSVDGKIDGPFFGAAETAPALQLYGELRNVYQCQATIYGMATILGSYSDGLLPELPPAEEILPKEDYISPYGRNAEQFIVAVDPQGTVAFSSPVMEKKGRPAAHIIEVLTESASPAYLSYLRSIGISYVFAGEKQIHCAVLLEKLVQYFSVDKVMVAGGGIMNESFLQEGLIDELSWVIAPVVDGNTESASLFDKAAFLPEGRPVAFHLKEANVREGHVLWLRYSRVSA</sequence>
<dbReference type="OrthoDB" id="9800865at2"/>
<keyword evidence="3" id="KW-0560">Oxidoreductase</keyword>
<evidence type="ECO:0000313" key="6">
    <source>
        <dbReference type="Proteomes" id="UP000254337"/>
    </source>
</evidence>
<accession>A0A346AWE7</accession>
<gene>
    <name evidence="5" type="ORF">DKB62_00620</name>
</gene>
<dbReference type="SUPFAM" id="SSF53597">
    <property type="entry name" value="Dihydrofolate reductase-like"/>
    <property type="match status" value="1"/>
</dbReference>
<dbReference type="KEGG" id="meg:DKB62_00620"/>
<dbReference type="RefSeq" id="WP_107195484.1">
    <property type="nucleotide sequence ID" value="NZ_CAUWMV010000010.1"/>
</dbReference>
<evidence type="ECO:0000256" key="2">
    <source>
        <dbReference type="ARBA" id="ARBA00022857"/>
    </source>
</evidence>
<protein>
    <submittedName>
        <fullName evidence="5">Riboflavin biosynthesis protein RibD</fullName>
    </submittedName>
</protein>
<dbReference type="PANTHER" id="PTHR38011">
    <property type="entry name" value="DIHYDROFOLATE REDUCTASE FAMILY PROTEIN (AFU_ORTHOLOGUE AFUA_8G06820)"/>
    <property type="match status" value="1"/>
</dbReference>
<reference evidence="5 6" key="1">
    <citation type="submission" date="2018-05" db="EMBL/GenBank/DDBJ databases">
        <title>Complete genome sequence of Megasphaera sp. AJH120T, isolated from the ceca of a chicken.</title>
        <authorList>
            <person name="Maki J."/>
            <person name="Looft T."/>
        </authorList>
    </citation>
    <scope>NUCLEOTIDE SEQUENCE [LARGE SCALE GENOMIC DNA]</scope>
    <source>
        <strain evidence="5 6">AJH120</strain>
    </source>
</reference>
<evidence type="ECO:0000256" key="1">
    <source>
        <dbReference type="ARBA" id="ARBA00005104"/>
    </source>
</evidence>
<dbReference type="AlphaFoldDB" id="A0A346AWE7"/>